<evidence type="ECO:0000313" key="3">
    <source>
        <dbReference type="Proteomes" id="UP000008281"/>
    </source>
</evidence>
<dbReference type="Pfam" id="PF00646">
    <property type="entry name" value="F-box"/>
    <property type="match status" value="1"/>
</dbReference>
<gene>
    <name evidence="2" type="ORF">CRE_22051</name>
</gene>
<dbReference type="SUPFAM" id="SSF81383">
    <property type="entry name" value="F-box domain"/>
    <property type="match status" value="1"/>
</dbReference>
<dbReference type="AlphaFoldDB" id="E3N3J8"/>
<dbReference type="InterPro" id="IPR001810">
    <property type="entry name" value="F-box_dom"/>
</dbReference>
<dbReference type="InParanoid" id="E3N3J8"/>
<sequence>MSSPFHLLRLPRLVLCEIFKSLNIGEKVNLSLCSKKTSAQINNDRLYSQKVNVHLDMANEKIDMISEDFKDWFQIGIHLDKEIDSLTIQSFSIGRCSLPMSKTIKTYWKNLVEGFLCLTRQLLKMFYCNISTDRDCWRSDLFQPIIFELVDLQVEFKRLTIRLKGGLNSTLIFS</sequence>
<name>E3N3J8_CAERE</name>
<dbReference type="Proteomes" id="UP000008281">
    <property type="component" value="Unassembled WGS sequence"/>
</dbReference>
<dbReference type="PROSITE" id="PS50181">
    <property type="entry name" value="FBOX"/>
    <property type="match status" value="1"/>
</dbReference>
<dbReference type="PANTHER" id="PTHR21503">
    <property type="entry name" value="F-BOX-CONTAINING HYPOTHETICAL PROTEIN C.ELEGANS"/>
    <property type="match status" value="1"/>
</dbReference>
<feature type="domain" description="F-box" evidence="1">
    <location>
        <begin position="4"/>
        <end position="50"/>
    </location>
</feature>
<proteinExistence type="predicted"/>
<dbReference type="EMBL" id="DS268519">
    <property type="protein sequence ID" value="EFO85004.1"/>
    <property type="molecule type" value="Genomic_DNA"/>
</dbReference>
<evidence type="ECO:0000259" key="1">
    <source>
        <dbReference type="PROSITE" id="PS50181"/>
    </source>
</evidence>
<dbReference type="HOGENOM" id="CLU_028840_6_0_1"/>
<accession>E3N3J8</accession>
<protein>
    <recommendedName>
        <fullName evidence="1">F-box domain-containing protein</fullName>
    </recommendedName>
</protein>
<evidence type="ECO:0000313" key="2">
    <source>
        <dbReference type="EMBL" id="EFO85004.1"/>
    </source>
</evidence>
<dbReference type="InterPro" id="IPR036047">
    <property type="entry name" value="F-box-like_dom_sf"/>
</dbReference>
<keyword evidence="3" id="KW-1185">Reference proteome</keyword>
<reference evidence="2" key="1">
    <citation type="submission" date="2007-07" db="EMBL/GenBank/DDBJ databases">
        <title>PCAP assembly of the Caenorhabditis remanei genome.</title>
        <authorList>
            <consortium name="The Caenorhabditis remanei Sequencing Consortium"/>
            <person name="Wilson R.K."/>
        </authorList>
    </citation>
    <scope>NUCLEOTIDE SEQUENCE [LARGE SCALE GENOMIC DNA]</scope>
    <source>
        <strain evidence="2">PB4641</strain>
    </source>
</reference>
<organism evidence="3">
    <name type="scientific">Caenorhabditis remanei</name>
    <name type="common">Caenorhabditis vulgaris</name>
    <dbReference type="NCBI Taxonomy" id="31234"/>
    <lineage>
        <taxon>Eukaryota</taxon>
        <taxon>Metazoa</taxon>
        <taxon>Ecdysozoa</taxon>
        <taxon>Nematoda</taxon>
        <taxon>Chromadorea</taxon>
        <taxon>Rhabditida</taxon>
        <taxon>Rhabditina</taxon>
        <taxon>Rhabditomorpha</taxon>
        <taxon>Rhabditoidea</taxon>
        <taxon>Rhabditidae</taxon>
        <taxon>Peloderinae</taxon>
        <taxon>Caenorhabditis</taxon>
    </lineage>
</organism>